<dbReference type="GO" id="GO:0043190">
    <property type="term" value="C:ATP-binding cassette (ABC) transporter complex"/>
    <property type="evidence" value="ECO:0007669"/>
    <property type="project" value="InterPro"/>
</dbReference>
<sequence length="522" mass="60421">MKKMFYVIVLIGILICSVSIEGEHKEITSNNYITYNLGERPNNLIMTDNYDVRSKDLLVALFQGLVSEDFNGEIVNGLAEDYKTSDDGLEYIFTIRESATYSNGDKITAQDFVKFFKSFIEDNKNVYSEQLNCIFGVQDYKSKKISFDGVAIKAKDRNTLSIRLNNKCPYFIKILSHPVYALRDYDNLNKGFNDKYSKIRFTGPFVIDNINEKKQIMISKNPNYYDKSQVTDEKIRISFIGDKEKALAYFELKDESDDNIHIMMDSPINEYQRLGEEGKVRSFPSNSVYYLNFNKDSKGLVGDINFRNAINSILSKEYYAQQISKNFAIPASLYVPKNSSNRKIFDTFANKNASIEYLKKTKITGKENFVLVYEETSYNKRIAEDIAKNILQDLGISVSPKGYKKEELEKVLKEKQYDLYLSMFNPLYSDLHLYYDIWSSKSSKNIIGYRNEKYDELIKAAKEEIVEKERNALYRQCDEILRQDLPSVPIYYLNSMVCIRPNITGVYATALGNIKLELLKVE</sequence>
<keyword evidence="2" id="KW-0813">Transport</keyword>
<comment type="similarity">
    <text evidence="1">Belongs to the bacterial solute-binding protein 5 family.</text>
</comment>
<keyword evidence="3" id="KW-0732">Signal</keyword>
<accession>A0A644XAA8</accession>
<reference evidence="5" key="1">
    <citation type="submission" date="2019-08" db="EMBL/GenBank/DDBJ databases">
        <authorList>
            <person name="Kucharzyk K."/>
            <person name="Murdoch R.W."/>
            <person name="Higgins S."/>
            <person name="Loffler F."/>
        </authorList>
    </citation>
    <scope>NUCLEOTIDE SEQUENCE</scope>
</reference>
<protein>
    <submittedName>
        <fullName evidence="5">Oligopeptide-binding protein OppA</fullName>
    </submittedName>
</protein>
<dbReference type="EMBL" id="VSSQ01002076">
    <property type="protein sequence ID" value="MPM13156.1"/>
    <property type="molecule type" value="Genomic_DNA"/>
</dbReference>
<organism evidence="5">
    <name type="scientific">bioreactor metagenome</name>
    <dbReference type="NCBI Taxonomy" id="1076179"/>
    <lineage>
        <taxon>unclassified sequences</taxon>
        <taxon>metagenomes</taxon>
        <taxon>ecological metagenomes</taxon>
    </lineage>
</organism>
<dbReference type="GO" id="GO:0042597">
    <property type="term" value="C:periplasmic space"/>
    <property type="evidence" value="ECO:0007669"/>
    <property type="project" value="UniProtKB-ARBA"/>
</dbReference>
<dbReference type="PANTHER" id="PTHR30290:SF9">
    <property type="entry name" value="OLIGOPEPTIDE-BINDING PROTEIN APPA"/>
    <property type="match status" value="1"/>
</dbReference>
<dbReference type="PIRSF" id="PIRSF002741">
    <property type="entry name" value="MppA"/>
    <property type="match status" value="1"/>
</dbReference>
<dbReference type="GO" id="GO:1904680">
    <property type="term" value="F:peptide transmembrane transporter activity"/>
    <property type="evidence" value="ECO:0007669"/>
    <property type="project" value="TreeGrafter"/>
</dbReference>
<dbReference type="AlphaFoldDB" id="A0A644XAA8"/>
<evidence type="ECO:0000256" key="3">
    <source>
        <dbReference type="ARBA" id="ARBA00022729"/>
    </source>
</evidence>
<evidence type="ECO:0000313" key="5">
    <source>
        <dbReference type="EMBL" id="MPM13156.1"/>
    </source>
</evidence>
<dbReference type="Pfam" id="PF00496">
    <property type="entry name" value="SBP_bac_5"/>
    <property type="match status" value="1"/>
</dbReference>
<dbReference type="CDD" id="cd08504">
    <property type="entry name" value="PBP2_OppA"/>
    <property type="match status" value="1"/>
</dbReference>
<dbReference type="Gene3D" id="3.90.76.10">
    <property type="entry name" value="Dipeptide-binding Protein, Domain 1"/>
    <property type="match status" value="1"/>
</dbReference>
<dbReference type="InterPro" id="IPR000914">
    <property type="entry name" value="SBP_5_dom"/>
</dbReference>
<dbReference type="SUPFAM" id="SSF53850">
    <property type="entry name" value="Periplasmic binding protein-like II"/>
    <property type="match status" value="1"/>
</dbReference>
<feature type="domain" description="Solute-binding protein family 5" evidence="4">
    <location>
        <begin position="73"/>
        <end position="444"/>
    </location>
</feature>
<proteinExistence type="inferred from homology"/>
<dbReference type="Gene3D" id="3.10.105.10">
    <property type="entry name" value="Dipeptide-binding Protein, Domain 3"/>
    <property type="match status" value="1"/>
</dbReference>
<evidence type="ECO:0000256" key="2">
    <source>
        <dbReference type="ARBA" id="ARBA00022448"/>
    </source>
</evidence>
<comment type="caution">
    <text evidence="5">The sequence shown here is derived from an EMBL/GenBank/DDBJ whole genome shotgun (WGS) entry which is preliminary data.</text>
</comment>
<evidence type="ECO:0000256" key="1">
    <source>
        <dbReference type="ARBA" id="ARBA00005695"/>
    </source>
</evidence>
<gene>
    <name evidence="5" type="primary">oppA_3</name>
    <name evidence="5" type="ORF">SDC9_59511</name>
</gene>
<dbReference type="InterPro" id="IPR039424">
    <property type="entry name" value="SBP_5"/>
</dbReference>
<dbReference type="GO" id="GO:0015833">
    <property type="term" value="P:peptide transport"/>
    <property type="evidence" value="ECO:0007669"/>
    <property type="project" value="TreeGrafter"/>
</dbReference>
<evidence type="ECO:0000259" key="4">
    <source>
        <dbReference type="Pfam" id="PF00496"/>
    </source>
</evidence>
<dbReference type="InterPro" id="IPR030678">
    <property type="entry name" value="Peptide/Ni-bd"/>
</dbReference>
<name>A0A644XAA8_9ZZZZ</name>
<dbReference type="Gene3D" id="3.40.190.10">
    <property type="entry name" value="Periplasmic binding protein-like II"/>
    <property type="match status" value="1"/>
</dbReference>
<dbReference type="PANTHER" id="PTHR30290">
    <property type="entry name" value="PERIPLASMIC BINDING COMPONENT OF ABC TRANSPORTER"/>
    <property type="match status" value="1"/>
</dbReference>